<dbReference type="InterPro" id="IPR027417">
    <property type="entry name" value="P-loop_NTPase"/>
</dbReference>
<dbReference type="HOGENOM" id="CLU_235127_0_0_11"/>
<dbReference type="PANTHER" id="PTHR34301:SF8">
    <property type="entry name" value="ATPASE DOMAIN-CONTAINING PROTEIN"/>
    <property type="match status" value="1"/>
</dbReference>
<feature type="compositionally biased region" description="Low complexity" evidence="1">
    <location>
        <begin position="498"/>
        <end position="510"/>
    </location>
</feature>
<feature type="region of interest" description="Disordered" evidence="1">
    <location>
        <begin position="496"/>
        <end position="565"/>
    </location>
</feature>
<evidence type="ECO:0000256" key="1">
    <source>
        <dbReference type="SAM" id="MobiDB-lite"/>
    </source>
</evidence>
<feature type="compositionally biased region" description="Basic and acidic residues" evidence="1">
    <location>
        <begin position="511"/>
        <end position="532"/>
    </location>
</feature>
<evidence type="ECO:0000313" key="2">
    <source>
        <dbReference type="EMBL" id="ACY98116.1"/>
    </source>
</evidence>
<evidence type="ECO:0000313" key="3">
    <source>
        <dbReference type="Proteomes" id="UP000001918"/>
    </source>
</evidence>
<feature type="compositionally biased region" description="Low complexity" evidence="1">
    <location>
        <begin position="544"/>
        <end position="556"/>
    </location>
</feature>
<accession>D1A4U7</accession>
<dbReference type="EMBL" id="CP001738">
    <property type="protein sequence ID" value="ACY98116.1"/>
    <property type="molecule type" value="Genomic_DNA"/>
</dbReference>
<proteinExistence type="predicted"/>
<feature type="region of interest" description="Disordered" evidence="1">
    <location>
        <begin position="225"/>
        <end position="247"/>
    </location>
</feature>
<dbReference type="PANTHER" id="PTHR34301">
    <property type="entry name" value="DNA-BINDING PROTEIN-RELATED"/>
    <property type="match status" value="1"/>
</dbReference>
<sequence>MRRQCEHCAAHEGPAPLGSLAEQGGDLGLVGLEEATLAAVTVDDVQELLQTCPSKVRRAVLSHVGLQGAKKVTRWSAEAVLRTLRTGEGRRRTALREILSSGFIHGFGNPDELTAEDCGALLDSARAAEVLRRAGHLCLCLAVPCPLSIVYWCLARVIELDRPLAPVALGLVAAGRADLGDGAAAATAAWRTLCERHPGLPKHPIGLPELRKLAEQQLSALSATDQENEADMPSDMTGEVAAPTDQPPALPTIAAMLEELRERLSAAADAADRVAAEFRAGRRPQDDDIVLIGEAAECFDTVREQVEVVAPGTQRATDLAALSAALETARKAEADAARIRRLAGLQGPDFVADALDRVRRMARAGTGDGLAALAELIEVMAQPDGLPRAPKLAEQARAQLPEECRVLVDFALMQRLTIASPPPEASRSGTDDAADGGSEDEDGGEAAGQDDPDSGGPADGEAADAEAAEDATPSREADQSADDLAELDELIAEAFPESSPDADASTANADTDGHAPVKDDAPVEVESVRTEQRPAAASTGTGDSEAAGRASESAAGKPTATGPSLAETEATALRAGRFGLAGWLRRAAGRPEAEAAARRCAAIAAEMAVFAGPLSAEFTAVARNLSAKALAEDPAGGILTWAATIRAGLVHPTPESTRLLEELKIVVSGFPDLVECGEAFTRAARSGAYLGSGVIGRARGTAEAAMVRAQSAREAARLLEEEPHRKIKYQLATEVWKALLQRDDPVGGLLALAAQDDPARADEVAAQVTRLRAAGEIDRMIDEKVRRIAARRRSKKIIAGARTQLVTKIGNALDTAGRWARAVKESREREAGDAQDWLLGPLGQLQETIGAKRTEILTALEAMAVSADEVRSAAARAAHDLLAGTFDLLEGTPLPESEPPIAHVANRDLLLASALSLDPVSFEPREQPTVEQLAPVAFAGDQAWRTAFEKRAERGDHEGTLGIVTVLERRDPTTAAELRARREELIAHARKARDERVEEIRDLVARWVRDGVLTEDQIRRVEEKLSPLLGDRRDFDRIDRALDRLHDLLAEWSREAIEREQARLRARAAQDSRVAAVRDRIAERIDQGDLTTAREFMAQVEAGRQLHEVSEDIDHHLRRFYPAFPSAFADSAVRGGNRARKQENVEFLTALMDALRAGTHVADPDLAALLEEAGIDVPALRNARREESREGLRQWRACGLGSKTARNLRTAITAVLRMIGLEGVQRDVTGAPGDPHRVWIDLELEQVVGEALLPAFGSRMSPSGNRLRLLLVWRRPGPQQLIEMLKGQPEDQTVLVWYFGVLSPEERQQLAAAARRRPAPVAGVLDDAAISYLACMPEADWSVAVALMAPFTATNPYAPVGDVPDEMFYGRADQLREVTDRTGSWFVYGGRQLGKSALLRKAERHIRATDPNRVVILENIQTVGKVAPLESLWSKLADKLAQQGVVPHGLVRGEQVCEAILEWVRQDPQRQLLILLDEADHFLNEDAKGAKFENVIALRNLRDETERRVKVVFAGLHQTARFQSLTNQPLAHLGTPIAVGPLEPQDAFDLLVRPLATLGFRFPETLAARVIAEANNAPALVQLFAEELLKRLRRNPRATREFPYEITPEDVAEVWRDKTLARGFRDRFEWTLNLDKRYKVIAYTVALHALTAGADAALGVGELWEQCCYWWEAGFEDCSSDGFRSLLDECVNLGVLGLDADRYRLRTPHILNLLGGTAEVEEVLQNAEEFEKPDSFDAHSYHGAFRNGPERSPLSSRQLTSLLRPHNLVHVVAGSRALHVERVPLALQDEETGNPGVKVHLVRPGELTFDGAVERASRHDGHSVIVVTVPEDKTGRQFAGRLEDALAAVSASRRGTLAVVLVTGAHLAPVWRDLQSRDGVDLVELRRFNRLAIRQWMWEEAHGFPDDAGQDALLACTGGWPTLIGQIVTRIEEQGGDRDQALQQCQQQLREDPAGFVADTGVLADECLAAAWRLLVAENAPETPEDLAELLKLHGEESVSALEEQSLRAHGYCDTADLVEALRLLGALEPKEGRLVCEPVLAAATRRLDGLR</sequence>
<organism evidence="2 3">
    <name type="scientific">Thermomonospora curvata (strain ATCC 19995 / DSM 43183 / JCM 3096 / KCTC 9072 / NBRC 15933 / NCIMB 10081 / Henssen B9)</name>
    <dbReference type="NCBI Taxonomy" id="471852"/>
    <lineage>
        <taxon>Bacteria</taxon>
        <taxon>Bacillati</taxon>
        <taxon>Actinomycetota</taxon>
        <taxon>Actinomycetes</taxon>
        <taxon>Streptosporangiales</taxon>
        <taxon>Thermomonosporaceae</taxon>
        <taxon>Thermomonospora</taxon>
    </lineage>
</organism>
<dbReference type="STRING" id="471852.Tcur_2555"/>
<keyword evidence="3" id="KW-1185">Reference proteome</keyword>
<dbReference type="Proteomes" id="UP000001918">
    <property type="component" value="Chromosome"/>
</dbReference>
<name>D1A4U7_THECD</name>
<reference evidence="2 3" key="1">
    <citation type="journal article" date="2011" name="Stand. Genomic Sci.">
        <title>Complete genome sequence of Thermomonospora curvata type strain (B9).</title>
        <authorList>
            <person name="Chertkov O."/>
            <person name="Sikorski J."/>
            <person name="Nolan M."/>
            <person name="Lapidus A."/>
            <person name="Lucas S."/>
            <person name="Del Rio T.G."/>
            <person name="Tice H."/>
            <person name="Cheng J.F."/>
            <person name="Goodwin L."/>
            <person name="Pitluck S."/>
            <person name="Liolios K."/>
            <person name="Ivanova N."/>
            <person name="Mavromatis K."/>
            <person name="Mikhailova N."/>
            <person name="Ovchinnikova G."/>
            <person name="Pati A."/>
            <person name="Chen A."/>
            <person name="Palaniappan K."/>
            <person name="Djao O.D."/>
            <person name="Land M."/>
            <person name="Hauser L."/>
            <person name="Chang Y.J."/>
            <person name="Jeffries C.D."/>
            <person name="Brettin T."/>
            <person name="Han C."/>
            <person name="Detter J.C."/>
            <person name="Rohde M."/>
            <person name="Goker M."/>
            <person name="Woyke T."/>
            <person name="Bristow J."/>
            <person name="Eisen J.A."/>
            <person name="Markowitz V."/>
            <person name="Hugenholtz P."/>
            <person name="Klenk H.P."/>
            <person name="Kyrpides N.C."/>
        </authorList>
    </citation>
    <scope>NUCLEOTIDE SEQUENCE [LARGE SCALE GENOMIC DNA]</scope>
    <source>
        <strain evidence="3">ATCC 19995 / DSM 43183 / JCM 3096 / KCTC 9072 / NBRC 15933 / NCIMB 10081 / Henssen B9</strain>
    </source>
</reference>
<feature type="compositionally biased region" description="Acidic residues" evidence="1">
    <location>
        <begin position="432"/>
        <end position="453"/>
    </location>
</feature>
<dbReference type="Gene3D" id="3.40.50.300">
    <property type="entry name" value="P-loop containing nucleotide triphosphate hydrolases"/>
    <property type="match status" value="1"/>
</dbReference>
<dbReference type="SUPFAM" id="SSF52540">
    <property type="entry name" value="P-loop containing nucleoside triphosphate hydrolases"/>
    <property type="match status" value="1"/>
</dbReference>
<dbReference type="eggNOG" id="COG3266">
    <property type="taxonomic scope" value="Bacteria"/>
</dbReference>
<gene>
    <name evidence="2" type="ordered locus">Tcur_2555</name>
</gene>
<feature type="region of interest" description="Disordered" evidence="1">
    <location>
        <begin position="419"/>
        <end position="481"/>
    </location>
</feature>
<dbReference type="KEGG" id="tcu:Tcur_2555"/>
<protein>
    <submittedName>
        <fullName evidence="2">Uncharacterized protein</fullName>
    </submittedName>
</protein>
<dbReference type="eggNOG" id="COG1672">
    <property type="taxonomic scope" value="Bacteria"/>
</dbReference>